<organism evidence="1 2">
    <name type="scientific">Ruegeria sediminis</name>
    <dbReference type="NCBI Taxonomy" id="2583820"/>
    <lineage>
        <taxon>Bacteria</taxon>
        <taxon>Pseudomonadati</taxon>
        <taxon>Pseudomonadota</taxon>
        <taxon>Alphaproteobacteria</taxon>
        <taxon>Rhodobacterales</taxon>
        <taxon>Roseobacteraceae</taxon>
        <taxon>Ruegeria</taxon>
    </lineage>
</organism>
<reference evidence="1 2" key="1">
    <citation type="submission" date="2019-05" db="EMBL/GenBank/DDBJ databases">
        <title>Ruegeria sp. nov., isolated from tidal flat.</title>
        <authorList>
            <person name="Kim W."/>
        </authorList>
    </citation>
    <scope>NUCLEOTIDE SEQUENCE [LARGE SCALE GENOMIC DNA]</scope>
    <source>
        <strain evidence="1 2">CAU 1488</strain>
    </source>
</reference>
<name>A0ABY2WSY1_9RHOB</name>
<sequence>MNSIDLTVVGISRMVMAKVSLMLVLTLAVASCASLPAGSLGWLLSAPAQEVTVGETPYRVLKHEIPDTYFAVHRDAMGYVNADLQYVLGGVKAIEIVSGCLVVERQVLENIYIEALVDCPES</sequence>
<dbReference type="Proteomes" id="UP001193035">
    <property type="component" value="Unassembled WGS sequence"/>
</dbReference>
<accession>A0ABY2WSY1</accession>
<gene>
    <name evidence="1" type="ORF">FGK63_20330</name>
</gene>
<comment type="caution">
    <text evidence="1">The sequence shown here is derived from an EMBL/GenBank/DDBJ whole genome shotgun (WGS) entry which is preliminary data.</text>
</comment>
<dbReference type="EMBL" id="VCPD01000012">
    <property type="protein sequence ID" value="TMV02577.1"/>
    <property type="molecule type" value="Genomic_DNA"/>
</dbReference>
<keyword evidence="2" id="KW-1185">Reference proteome</keyword>
<evidence type="ECO:0000313" key="1">
    <source>
        <dbReference type="EMBL" id="TMV02577.1"/>
    </source>
</evidence>
<proteinExistence type="predicted"/>
<evidence type="ECO:0000313" key="2">
    <source>
        <dbReference type="Proteomes" id="UP001193035"/>
    </source>
</evidence>
<dbReference type="RefSeq" id="WP_138845741.1">
    <property type="nucleotide sequence ID" value="NZ_VCPD01000012.1"/>
</dbReference>
<protein>
    <submittedName>
        <fullName evidence="1">Uncharacterized protein</fullName>
    </submittedName>
</protein>